<dbReference type="Pfam" id="PF00239">
    <property type="entry name" value="Resolvase"/>
    <property type="match status" value="1"/>
</dbReference>
<evidence type="ECO:0000256" key="4">
    <source>
        <dbReference type="PROSITE-ProRule" id="PRU10137"/>
    </source>
</evidence>
<comment type="caution">
    <text evidence="6">The sequence shown here is derived from an EMBL/GenBank/DDBJ whole genome shotgun (WGS) entry which is preliminary data.</text>
</comment>
<dbReference type="RefSeq" id="WP_378040895.1">
    <property type="nucleotide sequence ID" value="NZ_JBHLWH010000021.1"/>
</dbReference>
<feature type="active site" description="O-(5'-phospho-DNA)-serine intermediate" evidence="4">
    <location>
        <position position="15"/>
    </location>
</feature>
<organism evidence="6 7">
    <name type="scientific">Citricoccus parietis</name>
    <dbReference type="NCBI Taxonomy" id="592307"/>
    <lineage>
        <taxon>Bacteria</taxon>
        <taxon>Bacillati</taxon>
        <taxon>Actinomycetota</taxon>
        <taxon>Actinomycetes</taxon>
        <taxon>Micrococcales</taxon>
        <taxon>Micrococcaceae</taxon>
        <taxon>Citricoccus</taxon>
    </lineage>
</organism>
<sequence length="225" mass="25075">MVNARKRALGYVRVSTEEQEESGLGVAAQVRQLSEEAARRDWDLEILMDLGRSGKYINPELRRALDLLRSGRADILTVTKMDRMARSMKNAADIMETAQAQGWNLVMLDVAIDLSTPAGEAMANMLATFAQFERRMISQRTKEALAARKRDGKHNGRRTAIPAALLNRICERRDAGESFNQIARDLTADGYLSPTGLATWQESTVRRAYTSARAEFFKSSGTTVC</sequence>
<evidence type="ECO:0000256" key="2">
    <source>
        <dbReference type="ARBA" id="ARBA00023125"/>
    </source>
</evidence>
<dbReference type="EMBL" id="JBHLWH010000021">
    <property type="protein sequence ID" value="MFC0248264.1"/>
    <property type="molecule type" value="Genomic_DNA"/>
</dbReference>
<dbReference type="SUPFAM" id="SSF53041">
    <property type="entry name" value="Resolvase-like"/>
    <property type="match status" value="1"/>
</dbReference>
<reference evidence="6 7" key="1">
    <citation type="submission" date="2024-09" db="EMBL/GenBank/DDBJ databases">
        <authorList>
            <person name="Sun Q."/>
            <person name="Mori K."/>
        </authorList>
    </citation>
    <scope>NUCLEOTIDE SEQUENCE [LARGE SCALE GENOMIC DNA]</scope>
    <source>
        <strain evidence="6 7">CCM 7609</strain>
    </source>
</reference>
<dbReference type="InterPro" id="IPR036162">
    <property type="entry name" value="Resolvase-like_N_sf"/>
</dbReference>
<evidence type="ECO:0000313" key="7">
    <source>
        <dbReference type="Proteomes" id="UP001589766"/>
    </source>
</evidence>
<gene>
    <name evidence="6" type="ORF">ACFFIO_07095</name>
</gene>
<name>A0ABV6F4K8_9MICC</name>
<dbReference type="Proteomes" id="UP001589766">
    <property type="component" value="Unassembled WGS sequence"/>
</dbReference>
<evidence type="ECO:0000259" key="5">
    <source>
        <dbReference type="PROSITE" id="PS51736"/>
    </source>
</evidence>
<accession>A0ABV6F4K8</accession>
<dbReference type="SMART" id="SM00857">
    <property type="entry name" value="Resolvase"/>
    <property type="match status" value="1"/>
</dbReference>
<keyword evidence="1" id="KW-0229">DNA integration</keyword>
<evidence type="ECO:0000256" key="3">
    <source>
        <dbReference type="ARBA" id="ARBA00023172"/>
    </source>
</evidence>
<dbReference type="CDD" id="cd03768">
    <property type="entry name" value="SR_ResInv"/>
    <property type="match status" value="1"/>
</dbReference>
<dbReference type="PANTHER" id="PTHR30461">
    <property type="entry name" value="DNA-INVERTASE FROM LAMBDOID PROPHAGE"/>
    <property type="match status" value="1"/>
</dbReference>
<feature type="domain" description="Resolvase/invertase-type recombinase catalytic" evidence="5">
    <location>
        <begin position="7"/>
        <end position="152"/>
    </location>
</feature>
<keyword evidence="7" id="KW-1185">Reference proteome</keyword>
<protein>
    <submittedName>
        <fullName evidence="6">Recombinase family protein</fullName>
    </submittedName>
</protein>
<dbReference type="InterPro" id="IPR006119">
    <property type="entry name" value="Resolv_N"/>
</dbReference>
<evidence type="ECO:0000256" key="1">
    <source>
        <dbReference type="ARBA" id="ARBA00022908"/>
    </source>
</evidence>
<dbReference type="PROSITE" id="PS51736">
    <property type="entry name" value="RECOMBINASES_3"/>
    <property type="match status" value="1"/>
</dbReference>
<dbReference type="Pfam" id="PF07508">
    <property type="entry name" value="Recombinase"/>
    <property type="match status" value="1"/>
</dbReference>
<dbReference type="InterPro" id="IPR006118">
    <property type="entry name" value="Recombinase_CS"/>
</dbReference>
<dbReference type="Gene3D" id="3.40.50.1390">
    <property type="entry name" value="Resolvase, N-terminal catalytic domain"/>
    <property type="match status" value="1"/>
</dbReference>
<dbReference type="InterPro" id="IPR050639">
    <property type="entry name" value="SSR_resolvase"/>
</dbReference>
<dbReference type="PANTHER" id="PTHR30461:SF2">
    <property type="entry name" value="SERINE RECOMBINASE PINE-RELATED"/>
    <property type="match status" value="1"/>
</dbReference>
<keyword evidence="2" id="KW-0238">DNA-binding</keyword>
<evidence type="ECO:0000313" key="6">
    <source>
        <dbReference type="EMBL" id="MFC0248264.1"/>
    </source>
</evidence>
<dbReference type="InterPro" id="IPR011109">
    <property type="entry name" value="DNA_bind_recombinase_dom"/>
</dbReference>
<dbReference type="PROSITE" id="PS00397">
    <property type="entry name" value="RECOMBINASES_1"/>
    <property type="match status" value="1"/>
</dbReference>
<keyword evidence="3" id="KW-0233">DNA recombination</keyword>
<proteinExistence type="predicted"/>